<sequence length="191" mass="21937">MESIGSMRDDMRRHFRVKLKNIFTKFIRKFGFEMIDSMVPEEYHRVLVNIRKAEARSRRQRALKRGASGSESEDETPKQNGDSIEEILAETDSEDEGNEKGEKAAKKRLMKQSRAWLKEGEEDDPLNFLDQNVAQRVLATKPDLRPKTSIKHQFPVTSDGRLVIGQKAKDEEMNGSEDETNKILEEVGVKT</sequence>
<reference evidence="2 3" key="1">
    <citation type="journal article" date="2018" name="Nat. Ecol. Evol.">
        <title>Shark genomes provide insights into elasmobranch evolution and the origin of vertebrates.</title>
        <authorList>
            <person name="Hara Y"/>
            <person name="Yamaguchi K"/>
            <person name="Onimaru K"/>
            <person name="Kadota M"/>
            <person name="Koyanagi M"/>
            <person name="Keeley SD"/>
            <person name="Tatsumi K"/>
            <person name="Tanaka K"/>
            <person name="Motone F"/>
            <person name="Kageyama Y"/>
            <person name="Nozu R"/>
            <person name="Adachi N"/>
            <person name="Nishimura O"/>
            <person name="Nakagawa R"/>
            <person name="Tanegashima C"/>
            <person name="Kiyatake I"/>
            <person name="Matsumoto R"/>
            <person name="Murakumo K"/>
            <person name="Nishida K"/>
            <person name="Terakita A"/>
            <person name="Kuratani S"/>
            <person name="Sato K"/>
            <person name="Hyodo S Kuraku.S."/>
        </authorList>
    </citation>
    <scope>NUCLEOTIDE SEQUENCE [LARGE SCALE GENOMIC DNA]</scope>
</reference>
<dbReference type="PANTHER" id="PTHR48287">
    <property type="entry name" value="ARM REPEAT SUPERFAMILY PROTEIN"/>
    <property type="match status" value="1"/>
</dbReference>
<feature type="region of interest" description="Disordered" evidence="1">
    <location>
        <begin position="57"/>
        <end position="109"/>
    </location>
</feature>
<dbReference type="OMA" id="GMETIFG"/>
<dbReference type="AlphaFoldDB" id="A0A401Q941"/>
<evidence type="ECO:0000256" key="1">
    <source>
        <dbReference type="SAM" id="MobiDB-lite"/>
    </source>
</evidence>
<feature type="non-terminal residue" evidence="2">
    <location>
        <position position="191"/>
    </location>
</feature>
<organism evidence="2 3">
    <name type="scientific">Scyliorhinus torazame</name>
    <name type="common">Cloudy catshark</name>
    <name type="synonym">Catulus torazame</name>
    <dbReference type="NCBI Taxonomy" id="75743"/>
    <lineage>
        <taxon>Eukaryota</taxon>
        <taxon>Metazoa</taxon>
        <taxon>Chordata</taxon>
        <taxon>Craniata</taxon>
        <taxon>Vertebrata</taxon>
        <taxon>Chondrichthyes</taxon>
        <taxon>Elasmobranchii</taxon>
        <taxon>Galeomorphii</taxon>
        <taxon>Galeoidea</taxon>
        <taxon>Carcharhiniformes</taxon>
        <taxon>Scyliorhinidae</taxon>
        <taxon>Scyliorhinus</taxon>
    </lineage>
</organism>
<dbReference type="STRING" id="75743.A0A401Q941"/>
<name>A0A401Q941_SCYTO</name>
<feature type="compositionally biased region" description="Acidic residues" evidence="1">
    <location>
        <begin position="83"/>
        <end position="97"/>
    </location>
</feature>
<dbReference type="Proteomes" id="UP000288216">
    <property type="component" value="Unassembled WGS sequence"/>
</dbReference>
<dbReference type="InterPro" id="IPR052087">
    <property type="entry name" value="RRP12"/>
</dbReference>
<feature type="region of interest" description="Disordered" evidence="1">
    <location>
        <begin position="167"/>
        <end position="191"/>
    </location>
</feature>
<keyword evidence="3" id="KW-1185">Reference proteome</keyword>
<dbReference type="EMBL" id="BFAA01025709">
    <property type="protein sequence ID" value="GCB81898.1"/>
    <property type="molecule type" value="Genomic_DNA"/>
</dbReference>
<comment type="caution">
    <text evidence="2">The sequence shown here is derived from an EMBL/GenBank/DDBJ whole genome shotgun (WGS) entry which is preliminary data.</text>
</comment>
<dbReference type="PANTHER" id="PTHR48287:SF1">
    <property type="entry name" value="ARM REPEAT SUPERFAMILY PROTEIN"/>
    <property type="match status" value="1"/>
</dbReference>
<feature type="compositionally biased region" description="Basic and acidic residues" evidence="1">
    <location>
        <begin position="179"/>
        <end position="191"/>
    </location>
</feature>
<dbReference type="OrthoDB" id="2192888at2759"/>
<proteinExistence type="predicted"/>
<protein>
    <submittedName>
        <fullName evidence="2">Uncharacterized protein</fullName>
    </submittedName>
</protein>
<accession>A0A401Q941</accession>
<gene>
    <name evidence="2" type="ORF">scyTo_0023037</name>
</gene>
<evidence type="ECO:0000313" key="2">
    <source>
        <dbReference type="EMBL" id="GCB81898.1"/>
    </source>
</evidence>
<evidence type="ECO:0000313" key="3">
    <source>
        <dbReference type="Proteomes" id="UP000288216"/>
    </source>
</evidence>